<dbReference type="AlphaFoldDB" id="A0A382W5R1"/>
<evidence type="ECO:0000313" key="1">
    <source>
        <dbReference type="EMBL" id="SVD53940.1"/>
    </source>
</evidence>
<feature type="non-terminal residue" evidence="1">
    <location>
        <position position="1"/>
    </location>
</feature>
<reference evidence="1" key="1">
    <citation type="submission" date="2018-05" db="EMBL/GenBank/DDBJ databases">
        <authorList>
            <person name="Lanie J.A."/>
            <person name="Ng W.-L."/>
            <person name="Kazmierczak K.M."/>
            <person name="Andrzejewski T.M."/>
            <person name="Davidsen T.M."/>
            <person name="Wayne K.J."/>
            <person name="Tettelin H."/>
            <person name="Glass J.I."/>
            <person name="Rusch D."/>
            <person name="Podicherti R."/>
            <person name="Tsui H.-C.T."/>
            <person name="Winkler M.E."/>
        </authorList>
    </citation>
    <scope>NUCLEOTIDE SEQUENCE</scope>
</reference>
<proteinExistence type="predicted"/>
<accession>A0A382W5R1</accession>
<organism evidence="1">
    <name type="scientific">marine metagenome</name>
    <dbReference type="NCBI Taxonomy" id="408172"/>
    <lineage>
        <taxon>unclassified sequences</taxon>
        <taxon>metagenomes</taxon>
        <taxon>ecological metagenomes</taxon>
    </lineage>
</organism>
<gene>
    <name evidence="1" type="ORF">METZ01_LOCUS406794</name>
</gene>
<name>A0A382W5R1_9ZZZZ</name>
<dbReference type="InterPro" id="IPR025103">
    <property type="entry name" value="DUF4011"/>
</dbReference>
<feature type="non-terminal residue" evidence="1">
    <location>
        <position position="279"/>
    </location>
</feature>
<sequence>EEGERLKSFEAPGRVLTWMDTLLDLTFRNRLLRMPVPEPAPWDKKKRAGMLTFDLVPRQLASVEDRLMSGVPVTLLPGDAAPPRLLDAGWAEDEVNAFFEETGQLFWPAPLEVDDVVTGVRKDLEEKHPEENPFRLGGMAQEIVADLVGKALDKRIKSLRNSARDLEAQTGSNHLFATIGTVTWKEPAPGNQIGRAPLFLIPVRVSGKAADSIVIEPDEPLEITPNFCLAEKLRRTFEISIPELETPLLDEAGIDVNSLLSEVRTALSGRNITDAVVTE</sequence>
<protein>
    <submittedName>
        <fullName evidence="1">Uncharacterized protein</fullName>
    </submittedName>
</protein>
<dbReference type="EMBL" id="UINC01157123">
    <property type="protein sequence ID" value="SVD53940.1"/>
    <property type="molecule type" value="Genomic_DNA"/>
</dbReference>
<dbReference type="Pfam" id="PF13195">
    <property type="entry name" value="DUF4011"/>
    <property type="match status" value="1"/>
</dbReference>